<reference evidence="2" key="1">
    <citation type="submission" date="2023-03" db="EMBL/GenBank/DDBJ databases">
        <title>Massive genome expansion in bonnet fungi (Mycena s.s.) driven by repeated elements and novel gene families across ecological guilds.</title>
        <authorList>
            <consortium name="Lawrence Berkeley National Laboratory"/>
            <person name="Harder C.B."/>
            <person name="Miyauchi S."/>
            <person name="Viragh M."/>
            <person name="Kuo A."/>
            <person name="Thoen E."/>
            <person name="Andreopoulos B."/>
            <person name="Lu D."/>
            <person name="Skrede I."/>
            <person name="Drula E."/>
            <person name="Henrissat B."/>
            <person name="Morin E."/>
            <person name="Kohler A."/>
            <person name="Barry K."/>
            <person name="LaButti K."/>
            <person name="Morin E."/>
            <person name="Salamov A."/>
            <person name="Lipzen A."/>
            <person name="Mereny Z."/>
            <person name="Hegedus B."/>
            <person name="Baldrian P."/>
            <person name="Stursova M."/>
            <person name="Weitz H."/>
            <person name="Taylor A."/>
            <person name="Grigoriev I.V."/>
            <person name="Nagy L.G."/>
            <person name="Martin F."/>
            <person name="Kauserud H."/>
        </authorList>
    </citation>
    <scope>NUCLEOTIDE SEQUENCE</scope>
    <source>
        <strain evidence="2">CBHHK002</strain>
    </source>
</reference>
<gene>
    <name evidence="2" type="ORF">DFH08DRAFT_978630</name>
</gene>
<evidence type="ECO:0000313" key="3">
    <source>
        <dbReference type="Proteomes" id="UP001218218"/>
    </source>
</evidence>
<dbReference type="Pfam" id="PF14223">
    <property type="entry name" value="Retrotran_gag_2"/>
    <property type="match status" value="1"/>
</dbReference>
<dbReference type="EMBL" id="JARIHO010000132">
    <property type="protein sequence ID" value="KAJ7301539.1"/>
    <property type="molecule type" value="Genomic_DNA"/>
</dbReference>
<proteinExistence type="predicted"/>
<name>A0AAD7E7W2_9AGAR</name>
<dbReference type="Proteomes" id="UP001218218">
    <property type="component" value="Unassembled WGS sequence"/>
</dbReference>
<evidence type="ECO:0000256" key="1">
    <source>
        <dbReference type="SAM" id="MobiDB-lite"/>
    </source>
</evidence>
<feature type="region of interest" description="Disordered" evidence="1">
    <location>
        <begin position="254"/>
        <end position="276"/>
    </location>
</feature>
<accession>A0AAD7E7W2</accession>
<protein>
    <submittedName>
        <fullName evidence="2">Uncharacterized protein</fullName>
    </submittedName>
</protein>
<dbReference type="AlphaFoldDB" id="A0AAD7E7W2"/>
<sequence>MGAANSKAYGLLYLVLDQDVKTKIDNANVQRSSCLLWAQLAVFFMTLDASNRLTLMARFNEITHDLQQPIDQFLQAVVAAECNLTSITISLPPFMVCDKILGGMSAAYAPITTVLQSELTPCDVPNMITAINNWEISDLQKADSAVHAACLAKQLLNETNVLPTIRIIFPAIRPHSCTIVTWIRLFPTIRDSRRLPTTRNLQEPGTPHFTRTALVATRCPPTGYDRSPSAWTTFPCFHSQTLSYTRQTYCVPDTDPSDEAEDIPTQPFPHFTRHID</sequence>
<comment type="caution">
    <text evidence="2">The sequence shown here is derived from an EMBL/GenBank/DDBJ whole genome shotgun (WGS) entry which is preliminary data.</text>
</comment>
<evidence type="ECO:0000313" key="2">
    <source>
        <dbReference type="EMBL" id="KAJ7301539.1"/>
    </source>
</evidence>
<keyword evidence="3" id="KW-1185">Reference proteome</keyword>
<organism evidence="2 3">
    <name type="scientific">Mycena albidolilacea</name>
    <dbReference type="NCBI Taxonomy" id="1033008"/>
    <lineage>
        <taxon>Eukaryota</taxon>
        <taxon>Fungi</taxon>
        <taxon>Dikarya</taxon>
        <taxon>Basidiomycota</taxon>
        <taxon>Agaricomycotina</taxon>
        <taxon>Agaricomycetes</taxon>
        <taxon>Agaricomycetidae</taxon>
        <taxon>Agaricales</taxon>
        <taxon>Marasmiineae</taxon>
        <taxon>Mycenaceae</taxon>
        <taxon>Mycena</taxon>
    </lineage>
</organism>